<gene>
    <name evidence="2" type="ORF">JCGZ_14943</name>
</gene>
<proteinExistence type="predicted"/>
<organism evidence="2 3">
    <name type="scientific">Jatropha curcas</name>
    <name type="common">Barbados nut</name>
    <dbReference type="NCBI Taxonomy" id="180498"/>
    <lineage>
        <taxon>Eukaryota</taxon>
        <taxon>Viridiplantae</taxon>
        <taxon>Streptophyta</taxon>
        <taxon>Embryophyta</taxon>
        <taxon>Tracheophyta</taxon>
        <taxon>Spermatophyta</taxon>
        <taxon>Magnoliopsida</taxon>
        <taxon>eudicotyledons</taxon>
        <taxon>Gunneridae</taxon>
        <taxon>Pentapetalae</taxon>
        <taxon>rosids</taxon>
        <taxon>fabids</taxon>
        <taxon>Malpighiales</taxon>
        <taxon>Euphorbiaceae</taxon>
        <taxon>Crotonoideae</taxon>
        <taxon>Jatropheae</taxon>
        <taxon>Jatropha</taxon>
    </lineage>
</organism>
<evidence type="ECO:0000313" key="3">
    <source>
        <dbReference type="Proteomes" id="UP000027138"/>
    </source>
</evidence>
<dbReference type="EMBL" id="KK914590">
    <property type="protein sequence ID" value="KDP32195.1"/>
    <property type="molecule type" value="Genomic_DNA"/>
</dbReference>
<evidence type="ECO:0000256" key="1">
    <source>
        <dbReference type="SAM" id="MobiDB-lite"/>
    </source>
</evidence>
<dbReference type="AlphaFoldDB" id="A0A067KIW2"/>
<protein>
    <submittedName>
        <fullName evidence="2">Uncharacterized protein</fullName>
    </submittedName>
</protein>
<accession>A0A067KIW2</accession>
<evidence type="ECO:0000313" key="2">
    <source>
        <dbReference type="EMBL" id="KDP32195.1"/>
    </source>
</evidence>
<keyword evidence="3" id="KW-1185">Reference proteome</keyword>
<dbReference type="Proteomes" id="UP000027138">
    <property type="component" value="Unassembled WGS sequence"/>
</dbReference>
<feature type="region of interest" description="Disordered" evidence="1">
    <location>
        <begin position="53"/>
        <end position="72"/>
    </location>
</feature>
<sequence length="72" mass="7982">MPVLHMLQTSRGAHAPGRASTHARALELLQIMIDNTARVEIPRLPELARPRPCQAARSCQARNPEFESKVAN</sequence>
<name>A0A067KIW2_JATCU</name>
<reference evidence="2 3" key="1">
    <citation type="journal article" date="2014" name="PLoS ONE">
        <title>Global Analysis of Gene Expression Profiles in Physic Nut (Jatropha curcas L.) Seedlings Exposed to Salt Stress.</title>
        <authorList>
            <person name="Zhang L."/>
            <person name="Zhang C."/>
            <person name="Wu P."/>
            <person name="Chen Y."/>
            <person name="Li M."/>
            <person name="Jiang H."/>
            <person name="Wu G."/>
        </authorList>
    </citation>
    <scope>NUCLEOTIDE SEQUENCE [LARGE SCALE GENOMIC DNA]</scope>
    <source>
        <strain evidence="3">cv. GZQX0401</strain>
        <tissue evidence="2">Young leaves</tissue>
    </source>
</reference>